<feature type="domain" description="Cytidyltransferase-like" evidence="22">
    <location>
        <begin position="10"/>
        <end position="235"/>
    </location>
</feature>
<protein>
    <recommendedName>
        <fullName evidence="20">Nicotinamide-nucleotide adenylyltransferase</fullName>
        <ecNumber evidence="20">2.7.7.1</ecNumber>
        <ecNumber evidence="20">2.7.7.18</ecNumber>
    </recommendedName>
</protein>
<dbReference type="KEGG" id="cvn:111135578"/>
<dbReference type="UniPathway" id="UPA00253">
    <property type="reaction ID" value="UER00332"/>
</dbReference>
<proteinExistence type="inferred from homology"/>
<gene>
    <name evidence="24" type="primary">LOC111135578</name>
</gene>
<keyword evidence="13 20" id="KW-0067">ATP-binding</keyword>
<feature type="region of interest" description="Disordered" evidence="21">
    <location>
        <begin position="102"/>
        <end position="122"/>
    </location>
</feature>
<keyword evidence="14" id="KW-0460">Magnesium</keyword>
<evidence type="ECO:0000256" key="14">
    <source>
        <dbReference type="ARBA" id="ARBA00022842"/>
    </source>
</evidence>
<dbReference type="EC" id="2.7.7.1" evidence="20"/>
<dbReference type="GO" id="GO:0005634">
    <property type="term" value="C:nucleus"/>
    <property type="evidence" value="ECO:0007669"/>
    <property type="project" value="UniProtKB-SubCell"/>
</dbReference>
<dbReference type="SUPFAM" id="SSF52374">
    <property type="entry name" value="Nucleotidylyl transferase"/>
    <property type="match status" value="1"/>
</dbReference>
<keyword evidence="8 20" id="KW-0662">Pyridine nucleotide biosynthesis</keyword>
<feature type="region of interest" description="Disordered" evidence="21">
    <location>
        <begin position="284"/>
        <end position="330"/>
    </location>
</feature>
<dbReference type="GO" id="GO:0004515">
    <property type="term" value="F:nicotinate-nucleotide adenylyltransferase activity"/>
    <property type="evidence" value="ECO:0007669"/>
    <property type="project" value="UniProtKB-EC"/>
</dbReference>
<dbReference type="GO" id="GO:0009435">
    <property type="term" value="P:NAD+ biosynthetic process"/>
    <property type="evidence" value="ECO:0007669"/>
    <property type="project" value="UniProtKB-UniPathway"/>
</dbReference>
<comment type="cofactor">
    <cofactor evidence="2">
        <name>Zn(2+)</name>
        <dbReference type="ChEBI" id="CHEBI:29105"/>
    </cofactor>
</comment>
<comment type="subunit">
    <text evidence="19">Homohexamer. Interacts with ADPRT/PARP1.</text>
</comment>
<evidence type="ECO:0000313" key="23">
    <source>
        <dbReference type="Proteomes" id="UP000694844"/>
    </source>
</evidence>
<dbReference type="InterPro" id="IPR051182">
    <property type="entry name" value="Euk_NMN_adenylyltrnsfrase"/>
</dbReference>
<evidence type="ECO:0000256" key="10">
    <source>
        <dbReference type="ARBA" id="ARBA00022695"/>
    </source>
</evidence>
<comment type="similarity">
    <text evidence="6 20">Belongs to the eukaryotic NMN adenylyltransferase family.</text>
</comment>
<dbReference type="PANTHER" id="PTHR12039">
    <property type="entry name" value="NICOTINAMIDE MONONUCLEOTIDE ADENYLYLTRANSFERASE"/>
    <property type="match status" value="1"/>
</dbReference>
<dbReference type="NCBIfam" id="TIGR00482">
    <property type="entry name" value="nicotinate (nicotinamide) nucleotide adenylyltransferase"/>
    <property type="match status" value="1"/>
</dbReference>
<evidence type="ECO:0000256" key="20">
    <source>
        <dbReference type="RuleBase" id="RU362021"/>
    </source>
</evidence>
<dbReference type="CDD" id="cd09286">
    <property type="entry name" value="NMNAT_Eukarya"/>
    <property type="match status" value="1"/>
</dbReference>
<dbReference type="GO" id="GO:0000309">
    <property type="term" value="F:nicotinamide-nucleotide adenylyltransferase activity"/>
    <property type="evidence" value="ECO:0007669"/>
    <property type="project" value="UniProtKB-EC"/>
</dbReference>
<dbReference type="PANTHER" id="PTHR12039:SF0">
    <property type="entry name" value="NICOTINAMIDE-NUCLEOTIDE ADENYLYLTRANSFERASE"/>
    <property type="match status" value="1"/>
</dbReference>
<keyword evidence="23" id="KW-1185">Reference proteome</keyword>
<evidence type="ECO:0000256" key="21">
    <source>
        <dbReference type="SAM" id="MobiDB-lite"/>
    </source>
</evidence>
<dbReference type="Pfam" id="PF01467">
    <property type="entry name" value="CTP_transf_like"/>
    <property type="match status" value="1"/>
</dbReference>
<comment type="pathway">
    <text evidence="5">Cofactor biosynthesis; NAD(+) biosynthesis; deamido-NAD(+) from nicotinate D-ribonucleotide: step 1/1.</text>
</comment>
<evidence type="ECO:0000256" key="3">
    <source>
        <dbReference type="ARBA" id="ARBA00004123"/>
    </source>
</evidence>
<dbReference type="RefSeq" id="XP_022341478.1">
    <property type="nucleotide sequence ID" value="XM_022485770.1"/>
</dbReference>
<keyword evidence="15 20" id="KW-0520">NAD</keyword>
<name>A0A8B8ENQ8_CRAVI</name>
<evidence type="ECO:0000256" key="19">
    <source>
        <dbReference type="ARBA" id="ARBA00064648"/>
    </source>
</evidence>
<accession>A0A8B8ENQ8</accession>
<dbReference type="InterPro" id="IPR014729">
    <property type="entry name" value="Rossmann-like_a/b/a_fold"/>
</dbReference>
<evidence type="ECO:0000256" key="2">
    <source>
        <dbReference type="ARBA" id="ARBA00001947"/>
    </source>
</evidence>
<evidence type="ECO:0000256" key="5">
    <source>
        <dbReference type="ARBA" id="ARBA00005019"/>
    </source>
</evidence>
<dbReference type="Proteomes" id="UP000694844">
    <property type="component" value="Chromosome 5"/>
</dbReference>
<dbReference type="InterPro" id="IPR004821">
    <property type="entry name" value="Cyt_trans-like"/>
</dbReference>
<evidence type="ECO:0000256" key="15">
    <source>
        <dbReference type="ARBA" id="ARBA00023027"/>
    </source>
</evidence>
<keyword evidence="16" id="KW-0539">Nucleus</keyword>
<evidence type="ECO:0000256" key="13">
    <source>
        <dbReference type="ARBA" id="ARBA00022840"/>
    </source>
</evidence>
<keyword evidence="7" id="KW-0597">Phosphoprotein</keyword>
<keyword evidence="10 20" id="KW-0548">Nucleotidyltransferase</keyword>
<evidence type="ECO:0000256" key="12">
    <source>
        <dbReference type="ARBA" id="ARBA00022833"/>
    </source>
</evidence>
<comment type="cofactor">
    <cofactor evidence="1">
        <name>Mg(2+)</name>
        <dbReference type="ChEBI" id="CHEBI:18420"/>
    </cofactor>
</comment>
<evidence type="ECO:0000256" key="17">
    <source>
        <dbReference type="ARBA" id="ARBA00048514"/>
    </source>
</evidence>
<evidence type="ECO:0000256" key="1">
    <source>
        <dbReference type="ARBA" id="ARBA00001946"/>
    </source>
</evidence>
<evidence type="ECO:0000256" key="7">
    <source>
        <dbReference type="ARBA" id="ARBA00022553"/>
    </source>
</evidence>
<dbReference type="FunFam" id="3.40.50.620:FF:000101">
    <property type="entry name" value="Nicotinamide-nucleotide adenylyltransferase"/>
    <property type="match status" value="1"/>
</dbReference>
<comment type="subcellular location">
    <subcellularLocation>
        <location evidence="3">Nucleus</location>
    </subcellularLocation>
</comment>
<evidence type="ECO:0000259" key="22">
    <source>
        <dbReference type="Pfam" id="PF01467"/>
    </source>
</evidence>
<comment type="catalytic activity">
    <reaction evidence="18">
        <text>beta-nicotinamide D-ribonucleotide + ATP + H(+) = diphosphate + NAD(+)</text>
        <dbReference type="Rhea" id="RHEA:21360"/>
        <dbReference type="ChEBI" id="CHEBI:14649"/>
        <dbReference type="ChEBI" id="CHEBI:15378"/>
        <dbReference type="ChEBI" id="CHEBI:30616"/>
        <dbReference type="ChEBI" id="CHEBI:33019"/>
        <dbReference type="ChEBI" id="CHEBI:57540"/>
        <dbReference type="EC" id="2.7.7.1"/>
    </reaction>
    <physiologicalReaction direction="left-to-right" evidence="18">
        <dbReference type="Rhea" id="RHEA:21361"/>
    </physiologicalReaction>
    <physiologicalReaction direction="right-to-left" evidence="18">
        <dbReference type="Rhea" id="RHEA:21362"/>
    </physiologicalReaction>
</comment>
<comment type="catalytic activity">
    <reaction evidence="17">
        <text>nicotinate beta-D-ribonucleotide + ATP + H(+) = deamido-NAD(+) + diphosphate</text>
        <dbReference type="Rhea" id="RHEA:22860"/>
        <dbReference type="ChEBI" id="CHEBI:15378"/>
        <dbReference type="ChEBI" id="CHEBI:30616"/>
        <dbReference type="ChEBI" id="CHEBI:33019"/>
        <dbReference type="ChEBI" id="CHEBI:57502"/>
        <dbReference type="ChEBI" id="CHEBI:58437"/>
        <dbReference type="EC" id="2.7.7.18"/>
    </reaction>
    <physiologicalReaction direction="left-to-right" evidence="17">
        <dbReference type="Rhea" id="RHEA:22861"/>
    </physiologicalReaction>
    <physiologicalReaction direction="right-to-left" evidence="17">
        <dbReference type="Rhea" id="RHEA:22862"/>
    </physiologicalReaction>
</comment>
<reference evidence="24" key="1">
    <citation type="submission" date="2025-08" db="UniProtKB">
        <authorList>
            <consortium name="RefSeq"/>
        </authorList>
    </citation>
    <scope>IDENTIFICATION</scope>
    <source>
        <tissue evidence="24">Whole sample</tissue>
    </source>
</reference>
<dbReference type="GO" id="GO:0005524">
    <property type="term" value="F:ATP binding"/>
    <property type="evidence" value="ECO:0007669"/>
    <property type="project" value="UniProtKB-KW"/>
</dbReference>
<keyword evidence="12" id="KW-0862">Zinc</keyword>
<keyword evidence="11 20" id="KW-0547">Nucleotide-binding</keyword>
<dbReference type="AlphaFoldDB" id="A0A8B8ENQ8"/>
<dbReference type="EC" id="2.7.7.18" evidence="20"/>
<comment type="pathway">
    <text evidence="4 20">Cofactor biosynthesis; NAD(+) biosynthesis; NAD(+) from nicotinamide D-ribonucleotide: step 1/1.</text>
</comment>
<evidence type="ECO:0000256" key="11">
    <source>
        <dbReference type="ARBA" id="ARBA00022741"/>
    </source>
</evidence>
<sequence>MTSPTKCVLLACGSFNPVTNMHLRMFEIAKDALHKTQKFSVIKGIISPVSDAYNKKDLLPASHRCEMLKLALKSSNWINMDTWECEQSKWTETAKVLKYHQSKIDRESNTRSKPAPTKKRRKDLRNVHINSNDSEFDDMSVDDHNAINEALKKDSVNVRLLCGADLLESFGTPGLWADKDIEDIVGKYGLVCITREGSDPRKFIYESDVLTKYQENIIIVTEWIFNDISSTKIRRALRRGESVKYLIQDIVIDYIRDNHLYGVEDNKYVNDIIPSPVAESAISDVQWSSEEQSTEYEEVPRSPKRVNEDPLDGPPSPKSPRQVPCMGPDLGSLVRRVRNYSFRQGMFQHRQVENQ</sequence>
<evidence type="ECO:0000256" key="9">
    <source>
        <dbReference type="ARBA" id="ARBA00022679"/>
    </source>
</evidence>
<evidence type="ECO:0000256" key="4">
    <source>
        <dbReference type="ARBA" id="ARBA00004658"/>
    </source>
</evidence>
<dbReference type="GeneID" id="111135578"/>
<keyword evidence="9 20" id="KW-0808">Transferase</keyword>
<organism evidence="23 24">
    <name type="scientific">Crassostrea virginica</name>
    <name type="common">Eastern oyster</name>
    <dbReference type="NCBI Taxonomy" id="6565"/>
    <lineage>
        <taxon>Eukaryota</taxon>
        <taxon>Metazoa</taxon>
        <taxon>Spiralia</taxon>
        <taxon>Lophotrochozoa</taxon>
        <taxon>Mollusca</taxon>
        <taxon>Bivalvia</taxon>
        <taxon>Autobranchia</taxon>
        <taxon>Pteriomorphia</taxon>
        <taxon>Ostreida</taxon>
        <taxon>Ostreoidea</taxon>
        <taxon>Ostreidae</taxon>
        <taxon>Crassostrea</taxon>
    </lineage>
</organism>
<feature type="compositionally biased region" description="Basic and acidic residues" evidence="21">
    <location>
        <begin position="298"/>
        <end position="308"/>
    </location>
</feature>
<dbReference type="InterPro" id="IPR045094">
    <property type="entry name" value="NMNAT_euk"/>
</dbReference>
<dbReference type="InterPro" id="IPR005248">
    <property type="entry name" value="NadD/NMNAT"/>
</dbReference>
<evidence type="ECO:0000256" key="6">
    <source>
        <dbReference type="ARBA" id="ARBA00007064"/>
    </source>
</evidence>
<evidence type="ECO:0000256" key="18">
    <source>
        <dbReference type="ARBA" id="ARBA00048969"/>
    </source>
</evidence>
<dbReference type="OrthoDB" id="422187at2759"/>
<dbReference type="Gene3D" id="3.40.50.620">
    <property type="entry name" value="HUPs"/>
    <property type="match status" value="1"/>
</dbReference>
<evidence type="ECO:0000313" key="24">
    <source>
        <dbReference type="RefSeq" id="XP_022341478.1"/>
    </source>
</evidence>
<evidence type="ECO:0000256" key="16">
    <source>
        <dbReference type="ARBA" id="ARBA00023242"/>
    </source>
</evidence>
<evidence type="ECO:0000256" key="8">
    <source>
        <dbReference type="ARBA" id="ARBA00022642"/>
    </source>
</evidence>